<dbReference type="GO" id="GO:0042799">
    <property type="term" value="F:histone H4K20 methyltransferase activity"/>
    <property type="evidence" value="ECO:0007669"/>
    <property type="project" value="TreeGrafter"/>
</dbReference>
<dbReference type="OrthoDB" id="16287at2759"/>
<comment type="caution">
    <text evidence="1">The sequence shown here is derived from an EMBL/GenBank/DDBJ whole genome shotgun (WGS) entry which is preliminary data.</text>
</comment>
<sequence>RGVFTDFDKGDFLLEYRGDLISTEECERRQRTYRDDLKVFTFEFRFNGKFL</sequence>
<organism evidence="1 2">
    <name type="scientific">Clarias magur</name>
    <name type="common">Asian catfish</name>
    <name type="synonym">Macropteronotus magur</name>
    <dbReference type="NCBI Taxonomy" id="1594786"/>
    <lineage>
        <taxon>Eukaryota</taxon>
        <taxon>Metazoa</taxon>
        <taxon>Chordata</taxon>
        <taxon>Craniata</taxon>
        <taxon>Vertebrata</taxon>
        <taxon>Euteleostomi</taxon>
        <taxon>Actinopterygii</taxon>
        <taxon>Neopterygii</taxon>
        <taxon>Teleostei</taxon>
        <taxon>Ostariophysi</taxon>
        <taxon>Siluriformes</taxon>
        <taxon>Clariidae</taxon>
        <taxon>Clarias</taxon>
    </lineage>
</organism>
<dbReference type="GO" id="GO:0006357">
    <property type="term" value="P:regulation of transcription by RNA polymerase II"/>
    <property type="evidence" value="ECO:0007669"/>
    <property type="project" value="TreeGrafter"/>
</dbReference>
<dbReference type="PANTHER" id="PTHR46167:SF1">
    <property type="entry name" value="N-LYSINE METHYLTRANSFERASE KMT5A"/>
    <property type="match status" value="1"/>
</dbReference>
<dbReference type="GO" id="GO:0005634">
    <property type="term" value="C:nucleus"/>
    <property type="evidence" value="ECO:0007669"/>
    <property type="project" value="TreeGrafter"/>
</dbReference>
<dbReference type="EMBL" id="QNUK01000085">
    <property type="protein sequence ID" value="KAF5902754.1"/>
    <property type="molecule type" value="Genomic_DNA"/>
</dbReference>
<dbReference type="InterPro" id="IPR046341">
    <property type="entry name" value="SET_dom_sf"/>
</dbReference>
<dbReference type="PANTHER" id="PTHR46167">
    <property type="entry name" value="N-LYSINE METHYLTRANSFERASE KMT5A"/>
    <property type="match status" value="1"/>
</dbReference>
<evidence type="ECO:0000313" key="2">
    <source>
        <dbReference type="Proteomes" id="UP000727407"/>
    </source>
</evidence>
<gene>
    <name evidence="1" type="ORF">DAT39_007567</name>
</gene>
<dbReference type="Proteomes" id="UP000727407">
    <property type="component" value="Unassembled WGS sequence"/>
</dbReference>
<keyword evidence="2" id="KW-1185">Reference proteome</keyword>
<dbReference type="GO" id="GO:0005700">
    <property type="term" value="C:polytene chromosome"/>
    <property type="evidence" value="ECO:0007669"/>
    <property type="project" value="TreeGrafter"/>
</dbReference>
<dbReference type="GO" id="GO:0043516">
    <property type="term" value="P:regulation of DNA damage response, signal transduction by p53 class mediator"/>
    <property type="evidence" value="ECO:0007669"/>
    <property type="project" value="TreeGrafter"/>
</dbReference>
<accession>A0A8J4UK42</accession>
<protein>
    <submittedName>
        <fullName evidence="1">Histone-lysine N-methyltransferase, H3 lysine-36 specific-like</fullName>
    </submittedName>
</protein>
<proteinExistence type="predicted"/>
<evidence type="ECO:0000313" key="1">
    <source>
        <dbReference type="EMBL" id="KAF5902754.1"/>
    </source>
</evidence>
<dbReference type="Gene3D" id="2.170.270.10">
    <property type="entry name" value="SET domain"/>
    <property type="match status" value="1"/>
</dbReference>
<feature type="non-terminal residue" evidence="1">
    <location>
        <position position="1"/>
    </location>
</feature>
<dbReference type="SUPFAM" id="SSF82199">
    <property type="entry name" value="SET domain"/>
    <property type="match status" value="1"/>
</dbReference>
<reference evidence="1" key="1">
    <citation type="submission" date="2020-07" db="EMBL/GenBank/DDBJ databases">
        <title>Clarias magur genome sequencing, assembly and annotation.</title>
        <authorList>
            <person name="Kushwaha B."/>
            <person name="Kumar R."/>
            <person name="Das P."/>
            <person name="Joshi C.G."/>
            <person name="Kumar D."/>
            <person name="Nagpure N.S."/>
            <person name="Pandey M."/>
            <person name="Agarwal S."/>
            <person name="Srivastava S."/>
            <person name="Singh M."/>
            <person name="Sahoo L."/>
            <person name="Jayasankar P."/>
            <person name="Meher P.K."/>
            <person name="Koringa P.G."/>
            <person name="Iquebal M.A."/>
            <person name="Das S.P."/>
            <person name="Bit A."/>
            <person name="Patnaik S."/>
            <person name="Patel N."/>
            <person name="Shah T.M."/>
            <person name="Hinsu A."/>
            <person name="Jena J.K."/>
        </authorList>
    </citation>
    <scope>NUCLEOTIDE SEQUENCE</scope>
    <source>
        <strain evidence="1">CIFAMagur01</strain>
        <tissue evidence="1">Testis</tissue>
    </source>
</reference>
<name>A0A8J4UK42_CLAMG</name>
<dbReference type="AlphaFoldDB" id="A0A8J4UK42"/>
<dbReference type="InterPro" id="IPR051760">
    <property type="entry name" value="KMT5A"/>
</dbReference>
<feature type="non-terminal residue" evidence="1">
    <location>
        <position position="51"/>
    </location>
</feature>